<evidence type="ECO:0000256" key="2">
    <source>
        <dbReference type="ARBA" id="ARBA00010962"/>
    </source>
</evidence>
<feature type="region of interest" description="Disordered" evidence="9">
    <location>
        <begin position="54"/>
        <end position="138"/>
    </location>
</feature>
<feature type="region of interest" description="Disordered" evidence="9">
    <location>
        <begin position="408"/>
        <end position="427"/>
    </location>
</feature>
<dbReference type="InterPro" id="IPR005629">
    <property type="entry name" value="Skn1/Kre6/Sbg1"/>
</dbReference>
<dbReference type="Pfam" id="PF03935">
    <property type="entry name" value="SKN1_KRE6_Sbg1"/>
    <property type="match status" value="1"/>
</dbReference>
<evidence type="ECO:0000313" key="12">
    <source>
        <dbReference type="EMBL" id="PAV19254.1"/>
    </source>
</evidence>
<dbReference type="AlphaFoldDB" id="A0A286UIF3"/>
<dbReference type="GO" id="GO:0031505">
    <property type="term" value="P:fungal-type cell wall organization"/>
    <property type="evidence" value="ECO:0007669"/>
    <property type="project" value="TreeGrafter"/>
</dbReference>
<feature type="compositionally biased region" description="Polar residues" evidence="9">
    <location>
        <begin position="75"/>
        <end position="101"/>
    </location>
</feature>
<keyword evidence="4" id="KW-0735">Signal-anchor</keyword>
<evidence type="ECO:0000259" key="11">
    <source>
        <dbReference type="PROSITE" id="PS51762"/>
    </source>
</evidence>
<evidence type="ECO:0000256" key="9">
    <source>
        <dbReference type="SAM" id="MobiDB-lite"/>
    </source>
</evidence>
<keyword evidence="5 10" id="KW-1133">Transmembrane helix</keyword>
<evidence type="ECO:0000256" key="4">
    <source>
        <dbReference type="ARBA" id="ARBA00022968"/>
    </source>
</evidence>
<keyword evidence="6 10" id="KW-0472">Membrane</keyword>
<evidence type="ECO:0000256" key="7">
    <source>
        <dbReference type="ARBA" id="ARBA00023180"/>
    </source>
</evidence>
<keyword evidence="12" id="KW-0378">Hydrolase</keyword>
<dbReference type="OrthoDB" id="412647at2759"/>
<keyword evidence="7" id="KW-0325">Glycoprotein</keyword>
<name>A0A286UIF3_9AGAM</name>
<reference evidence="12 13" key="1">
    <citation type="journal article" date="2017" name="Mol. Ecol.">
        <title>Comparative and population genomic landscape of Phellinus noxius: A hypervariable fungus causing root rot in trees.</title>
        <authorList>
            <person name="Chung C.L."/>
            <person name="Lee T.J."/>
            <person name="Akiba M."/>
            <person name="Lee H.H."/>
            <person name="Kuo T.H."/>
            <person name="Liu D."/>
            <person name="Ke H.M."/>
            <person name="Yokoi T."/>
            <person name="Roa M.B."/>
            <person name="Lu M.J."/>
            <person name="Chang Y.Y."/>
            <person name="Ann P.J."/>
            <person name="Tsai J.N."/>
            <person name="Chen C.Y."/>
            <person name="Tzean S.S."/>
            <person name="Ota Y."/>
            <person name="Hattori T."/>
            <person name="Sahashi N."/>
            <person name="Liou R.F."/>
            <person name="Kikuchi T."/>
            <person name="Tsai I.J."/>
        </authorList>
    </citation>
    <scope>NUCLEOTIDE SEQUENCE [LARGE SCALE GENOMIC DNA]</scope>
    <source>
        <strain evidence="12 13">FFPRI411160</strain>
    </source>
</reference>
<protein>
    <submittedName>
        <fullName evidence="12">Glycoside hydrolase family 16</fullName>
    </submittedName>
</protein>
<dbReference type="FunCoup" id="A0A286UIF3">
    <property type="interactions" value="76"/>
</dbReference>
<evidence type="ECO:0000256" key="5">
    <source>
        <dbReference type="ARBA" id="ARBA00022989"/>
    </source>
</evidence>
<dbReference type="STRING" id="2282107.A0A286UIF3"/>
<dbReference type="SUPFAM" id="SSF49899">
    <property type="entry name" value="Concanavalin A-like lectins/glucanases"/>
    <property type="match status" value="1"/>
</dbReference>
<dbReference type="InterPro" id="IPR013320">
    <property type="entry name" value="ConA-like_dom_sf"/>
</dbReference>
<feature type="compositionally biased region" description="Low complexity" evidence="9">
    <location>
        <begin position="55"/>
        <end position="74"/>
    </location>
</feature>
<feature type="compositionally biased region" description="Low complexity" evidence="9">
    <location>
        <begin position="107"/>
        <end position="119"/>
    </location>
</feature>
<dbReference type="InterPro" id="IPR000757">
    <property type="entry name" value="Beta-glucanase-like"/>
</dbReference>
<comment type="similarity">
    <text evidence="2">Belongs to the SKN1/KRE6 family.</text>
</comment>
<dbReference type="Gene3D" id="2.60.120.200">
    <property type="match status" value="1"/>
</dbReference>
<dbReference type="InParanoid" id="A0A286UIF3"/>
<feature type="transmembrane region" description="Helical" evidence="10">
    <location>
        <begin position="197"/>
        <end position="220"/>
    </location>
</feature>
<evidence type="ECO:0000256" key="8">
    <source>
        <dbReference type="ARBA" id="ARBA00023316"/>
    </source>
</evidence>
<dbReference type="PANTHER" id="PTHR31361:SF1">
    <property type="entry name" value="BETA-GLUCAN SYNTHESIS-ASSOCIATED PROTEIN KRE6-RELATED"/>
    <property type="match status" value="1"/>
</dbReference>
<feature type="compositionally biased region" description="Polar residues" evidence="9">
    <location>
        <begin position="417"/>
        <end position="427"/>
    </location>
</feature>
<dbReference type="GO" id="GO:0005789">
    <property type="term" value="C:endoplasmic reticulum membrane"/>
    <property type="evidence" value="ECO:0007669"/>
    <property type="project" value="TreeGrafter"/>
</dbReference>
<evidence type="ECO:0000256" key="1">
    <source>
        <dbReference type="ARBA" id="ARBA00004606"/>
    </source>
</evidence>
<accession>A0A286UIF3</accession>
<evidence type="ECO:0000256" key="6">
    <source>
        <dbReference type="ARBA" id="ARBA00023136"/>
    </source>
</evidence>
<gene>
    <name evidence="12" type="ORF">PNOK_0418700</name>
</gene>
<proteinExistence type="inferred from homology"/>
<comment type="caution">
    <text evidence="12">The sequence shown here is derived from an EMBL/GenBank/DDBJ whole genome shotgun (WGS) entry which is preliminary data.</text>
</comment>
<keyword evidence="3 10" id="KW-0812">Transmembrane</keyword>
<evidence type="ECO:0000256" key="10">
    <source>
        <dbReference type="SAM" id="Phobius"/>
    </source>
</evidence>
<evidence type="ECO:0000256" key="3">
    <source>
        <dbReference type="ARBA" id="ARBA00022692"/>
    </source>
</evidence>
<feature type="compositionally biased region" description="Polar residues" evidence="9">
    <location>
        <begin position="126"/>
        <end position="138"/>
    </location>
</feature>
<dbReference type="Proteomes" id="UP000217199">
    <property type="component" value="Unassembled WGS sequence"/>
</dbReference>
<organism evidence="12 13">
    <name type="scientific">Pyrrhoderma noxium</name>
    <dbReference type="NCBI Taxonomy" id="2282107"/>
    <lineage>
        <taxon>Eukaryota</taxon>
        <taxon>Fungi</taxon>
        <taxon>Dikarya</taxon>
        <taxon>Basidiomycota</taxon>
        <taxon>Agaricomycotina</taxon>
        <taxon>Agaricomycetes</taxon>
        <taxon>Hymenochaetales</taxon>
        <taxon>Hymenochaetaceae</taxon>
        <taxon>Pyrrhoderma</taxon>
    </lineage>
</organism>
<sequence>MTRDYSATNYFSVTQKSASSTENMRHHAGQKSLTLIGESFPYLNSIDLRRAHDQVSSPSVTISSVSPVSNRSSVAKSTSPTPSVSITQRAYGASTNKSPSISERLLSGGSSFSNNASSPSEKRMVPNSSPSKTFSNPSAALPHPIYSWDVSGPEPDDFLHAPDPPKTGRLLRSSRGLSRNYRGGLGQPFVLCSLRGLANVTTLFLVLVVILGLFLAYPVAIHFHDLHGPRGSEFNLGGINGTGQVPELPGFKALIDKATPTDAYERTGSDGRAWSLVFSDEFEVDGRSFYPGDDAYWEAQDFHYWATGDLEWYDPSAVTTADGKLVITLSKTENHGLDYMSGMLTGWNKFCFSSGYVEVSLSLPGSGSVAGLWPGVWMLGNLGRAGFGATTDGTWPYSYDTCDIGSFPRQMDHDGSPDSSTTDGWQGSYLSDLNGQRLSACTCPNSDHPGPNTGVGRGVPELDVLEAQVDLARAARNAPFGEGGGEVSQSFQVAPFNAHVQFLNSTPETIIVDPDITHFNSFTGTALQQSVSAVTQVSNSLYNGSGYSTYGVEFYSSPKTRDSSYINWYAHGKKSWGITAASLGADPVSEVSARLIPEEPMYLVINLGMSPSFEAQDFDHLVFPSRMYVDYVRVYQREDIIDSGENIGCDPSQYPTAKYINSHPEAYTNPNWTTWAEAGYLSPRNKLYDGC</sequence>
<comment type="subcellular location">
    <subcellularLocation>
        <location evidence="1">Membrane</location>
        <topology evidence="1">Single-pass type II membrane protein</topology>
    </subcellularLocation>
</comment>
<dbReference type="GO" id="GO:0015926">
    <property type="term" value="F:glucosidase activity"/>
    <property type="evidence" value="ECO:0007669"/>
    <property type="project" value="TreeGrafter"/>
</dbReference>
<evidence type="ECO:0000313" key="13">
    <source>
        <dbReference type="Proteomes" id="UP000217199"/>
    </source>
</evidence>
<dbReference type="GO" id="GO:0006078">
    <property type="term" value="P:(1-&gt;6)-beta-D-glucan biosynthetic process"/>
    <property type="evidence" value="ECO:0007669"/>
    <property type="project" value="TreeGrafter"/>
</dbReference>
<keyword evidence="13" id="KW-1185">Reference proteome</keyword>
<dbReference type="EMBL" id="NBII01000004">
    <property type="protein sequence ID" value="PAV19254.1"/>
    <property type="molecule type" value="Genomic_DNA"/>
</dbReference>
<dbReference type="GO" id="GO:0005886">
    <property type="term" value="C:plasma membrane"/>
    <property type="evidence" value="ECO:0007669"/>
    <property type="project" value="TreeGrafter"/>
</dbReference>
<feature type="domain" description="GH16" evidence="11">
    <location>
        <begin position="254"/>
        <end position="640"/>
    </location>
</feature>
<keyword evidence="8" id="KW-0961">Cell wall biogenesis/degradation</keyword>
<dbReference type="PANTHER" id="PTHR31361">
    <property type="entry name" value="BETA-GLUCAN SYNTHESIS-ASSOCIATED PROTEIN KRE6-RELATED"/>
    <property type="match status" value="1"/>
</dbReference>
<dbReference type="PROSITE" id="PS51762">
    <property type="entry name" value="GH16_2"/>
    <property type="match status" value="1"/>
</dbReference>